<protein>
    <submittedName>
        <fullName evidence="1">Uncharacterized protein</fullName>
    </submittedName>
</protein>
<organism evidence="1 2">
    <name type="scientific">Coemansia reversa (strain ATCC 12441 / NRRL 1564)</name>
    <dbReference type="NCBI Taxonomy" id="763665"/>
    <lineage>
        <taxon>Eukaryota</taxon>
        <taxon>Fungi</taxon>
        <taxon>Fungi incertae sedis</taxon>
        <taxon>Zoopagomycota</taxon>
        <taxon>Kickxellomycotina</taxon>
        <taxon>Kickxellomycetes</taxon>
        <taxon>Kickxellales</taxon>
        <taxon>Kickxellaceae</taxon>
        <taxon>Coemansia</taxon>
    </lineage>
</organism>
<evidence type="ECO:0000313" key="1">
    <source>
        <dbReference type="EMBL" id="PIA13811.1"/>
    </source>
</evidence>
<sequence>MHLQLHEELITEGREQYIRRVLDEWLTEVDFNYTNGIPREAIISIVNDYGCTLDRDEFIEKYNEKATMLQDEEDNGHMCKFAIAGLADSYIYLRSSATLYEVIDKYIASELNDQVKTCGRVLINESAVEDFDAFTTLDDIGLGVEEEEELTFMVR</sequence>
<dbReference type="Proteomes" id="UP000242474">
    <property type="component" value="Unassembled WGS sequence"/>
</dbReference>
<accession>A0A2G5B492</accession>
<dbReference type="EMBL" id="KZ303526">
    <property type="protein sequence ID" value="PIA13811.1"/>
    <property type="molecule type" value="Genomic_DNA"/>
</dbReference>
<gene>
    <name evidence="1" type="ORF">COEREDRAFT_89240</name>
</gene>
<dbReference type="AlphaFoldDB" id="A0A2G5B492"/>
<evidence type="ECO:0000313" key="2">
    <source>
        <dbReference type="Proteomes" id="UP000242474"/>
    </source>
</evidence>
<name>A0A2G5B492_COERN</name>
<proteinExistence type="predicted"/>
<keyword evidence="2" id="KW-1185">Reference proteome</keyword>
<reference evidence="1 2" key="1">
    <citation type="journal article" date="2015" name="Genome Biol. Evol.">
        <title>Phylogenomic analyses indicate that early fungi evolved digesting cell walls of algal ancestors of land plants.</title>
        <authorList>
            <person name="Chang Y."/>
            <person name="Wang S."/>
            <person name="Sekimoto S."/>
            <person name="Aerts A.L."/>
            <person name="Choi C."/>
            <person name="Clum A."/>
            <person name="LaButti K.M."/>
            <person name="Lindquist E.A."/>
            <person name="Yee Ngan C."/>
            <person name="Ohm R.A."/>
            <person name="Salamov A.A."/>
            <person name="Grigoriev I.V."/>
            <person name="Spatafora J.W."/>
            <person name="Berbee M.L."/>
        </authorList>
    </citation>
    <scope>NUCLEOTIDE SEQUENCE [LARGE SCALE GENOMIC DNA]</scope>
    <source>
        <strain evidence="1 2">NRRL 1564</strain>
    </source>
</reference>